<evidence type="ECO:0000313" key="2">
    <source>
        <dbReference type="EMBL" id="CDL92176.1"/>
    </source>
</evidence>
<name>W6N6Y2_CLOTY</name>
<feature type="transmembrane region" description="Helical" evidence="1">
    <location>
        <begin position="303"/>
        <end position="322"/>
    </location>
</feature>
<keyword evidence="1" id="KW-0812">Transmembrane</keyword>
<dbReference type="EMBL" id="CBXI010000040">
    <property type="protein sequence ID" value="CDL92176.1"/>
    <property type="molecule type" value="Genomic_DNA"/>
</dbReference>
<dbReference type="AlphaFoldDB" id="W6N6Y2"/>
<accession>W6N6Y2</accession>
<keyword evidence="3" id="KW-1185">Reference proteome</keyword>
<feature type="transmembrane region" description="Helical" evidence="1">
    <location>
        <begin position="146"/>
        <end position="169"/>
    </location>
</feature>
<dbReference type="InterPro" id="IPR049458">
    <property type="entry name" value="EpsG-like"/>
</dbReference>
<evidence type="ECO:0000256" key="1">
    <source>
        <dbReference type="SAM" id="Phobius"/>
    </source>
</evidence>
<feature type="transmembrane region" description="Helical" evidence="1">
    <location>
        <begin position="334"/>
        <end position="355"/>
    </location>
</feature>
<keyword evidence="1" id="KW-1133">Transmembrane helix</keyword>
<feature type="transmembrane region" description="Helical" evidence="1">
    <location>
        <begin position="80"/>
        <end position="110"/>
    </location>
</feature>
<feature type="transmembrane region" description="Helical" evidence="1">
    <location>
        <begin position="279"/>
        <end position="297"/>
    </location>
</feature>
<dbReference type="OrthoDB" id="2185034at2"/>
<protein>
    <submittedName>
        <fullName evidence="2">Eps11O</fullName>
    </submittedName>
</protein>
<organism evidence="2 3">
    <name type="scientific">Clostridium tyrobutyricum DIVETGP</name>
    <dbReference type="NCBI Taxonomy" id="1408889"/>
    <lineage>
        <taxon>Bacteria</taxon>
        <taxon>Bacillati</taxon>
        <taxon>Bacillota</taxon>
        <taxon>Clostridia</taxon>
        <taxon>Eubacteriales</taxon>
        <taxon>Clostridiaceae</taxon>
        <taxon>Clostridium</taxon>
    </lineage>
</organism>
<gene>
    <name evidence="2" type="ORF">CTDIVETGP_2246</name>
</gene>
<feature type="transmembrane region" description="Helical" evidence="1">
    <location>
        <begin position="21"/>
        <end position="37"/>
    </location>
</feature>
<dbReference type="Proteomes" id="UP000019482">
    <property type="component" value="Unassembled WGS sequence"/>
</dbReference>
<proteinExistence type="predicted"/>
<sequence length="377" mass="44159">MLYIAFFSMIIINLYAKNKKYLLYTSLAFLWILYGWSSGNADTNIYISRYYNYDTFHNLEPLFKELMNISNKLGLSYQQYLIIISAICLCIISITILKLTDNFCYVIALYSIYPFIMDVTQVRQFIATTVIIFGFRFLLSSNNKNIYKYIICVIIAFLIHVSAIMYILLILPKILNLRKTIYFTIISILIIILTIHTNIIYKISSILHINTKISETIIVASHAYTGKSLLVYRIEIFIYFTLAMITLIYIRYKRKDRLNKQLTKITKGNYIIQSKAIDFTIKANIVMLILIPLLAYSADLYRIQHGIFLLNYIAMSYGLIKYKKRFIIFGTKTDLIQVILSLVFSLSNMVLWLLITNTINTVFYPFFDNNLFFNILK</sequence>
<comment type="caution">
    <text evidence="2">The sequence shown here is derived from an EMBL/GenBank/DDBJ whole genome shotgun (WGS) entry which is preliminary data.</text>
</comment>
<reference evidence="2 3" key="1">
    <citation type="journal article" date="2015" name="Genome Announc.">
        <title>Draft Genome Sequence of Clostridium tyrobutyricum Strain DIVETGP, Isolated from Cow's Milk for Grana Padano Production.</title>
        <authorList>
            <person name="Soggiu A."/>
            <person name="Piras C."/>
            <person name="Gaiarsa S."/>
            <person name="Sassera D."/>
            <person name="Roncada P."/>
            <person name="Bendixen E."/>
            <person name="Brasca M."/>
            <person name="Bonizzi L."/>
        </authorList>
    </citation>
    <scope>NUCLEOTIDE SEQUENCE [LARGE SCALE GENOMIC DNA]</scope>
    <source>
        <strain evidence="2 3">DIVETGP</strain>
    </source>
</reference>
<dbReference type="Pfam" id="PF14897">
    <property type="entry name" value="EpsG"/>
    <property type="match status" value="1"/>
</dbReference>
<evidence type="ECO:0000313" key="3">
    <source>
        <dbReference type="Proteomes" id="UP000019482"/>
    </source>
</evidence>
<keyword evidence="1" id="KW-0472">Membrane</keyword>
<feature type="transmembrane region" description="Helical" evidence="1">
    <location>
        <begin position="230"/>
        <end position="250"/>
    </location>
</feature>
<feature type="transmembrane region" description="Helical" evidence="1">
    <location>
        <begin position="181"/>
        <end position="201"/>
    </location>
</feature>